<organism evidence="1 2">
    <name type="scientific">Schaalia cardiffensis F0333</name>
    <dbReference type="NCBI Taxonomy" id="888050"/>
    <lineage>
        <taxon>Bacteria</taxon>
        <taxon>Bacillati</taxon>
        <taxon>Actinomycetota</taxon>
        <taxon>Actinomycetes</taxon>
        <taxon>Actinomycetales</taxon>
        <taxon>Actinomycetaceae</taxon>
        <taxon>Schaalia</taxon>
    </lineage>
</organism>
<keyword evidence="1" id="KW-0328">Glycosyltransferase</keyword>
<sequence>MSVTRAAVCLFYDQAARVDEYMELVLLSLRPFVSRFLFVANGALHTEDEARLRLIVDEVIVRENEGFDVGGYRAGLEAIGWEELGAFDELLLFNNTFFAPINPWHSVFEAAAAHSEASFWGLTEAPEVRPHPFAAKRVMPRHIQSHFIAVRSPLLKDPEFRSYWEGMPPIRSYLDSIEHHESRFTEYFESLGHSSYAVYPASAYASENPSILEAGELLDAGCPILKRRIFFHDPSYLDDHGVKGIELISKAVERGYPEDLLLAGVARVAPPRVLLVNAGLVEAVDASTAPWPDERLVLHAIVDSSASLSRLRGLLSALPPETRAVISCREEFVEQVREQSSAFPQCLEIQVEPCFTAVFEGESRQERGRGRFSTMLRLLAQEPEDARSLYINCGDLGDEDRDSILNDADLLRSALDLFRTRPRLGLLVEVRSATEDEAPLHPLKPERFEAVRNAALSLGITAPLDSRLPLLEPSAPFAIRASFITACAHDPLRDEDAAVNALTVEEEELLIASAVASGGFHMLQVVGPGQGGREFALEQWRHDAARCRPDGHRGGFAQRAAFLRSFIKSAAPGLARVIVPAYRRLKGVFGR</sequence>
<reference evidence="1 2" key="1">
    <citation type="submission" date="2013-03" db="EMBL/GenBank/DDBJ databases">
        <title>Reference genome for the Human Microbiome Project.</title>
        <authorList>
            <person name="Aqrawi P."/>
            <person name="Ayvaz T."/>
            <person name="Bess C."/>
            <person name="Blankenburg K."/>
            <person name="Coyle M."/>
            <person name="Deng J."/>
            <person name="Forbes L."/>
            <person name="Fowler G."/>
            <person name="Francisco L."/>
            <person name="Fu Q."/>
            <person name="Gibbs R."/>
            <person name="Gross S."/>
            <person name="Gubbala S."/>
            <person name="Hale W."/>
            <person name="Hemphill L."/>
            <person name="Highlander S."/>
            <person name="Hirani K."/>
            <person name="Jackson L."/>
            <person name="Jakkamsetti A."/>
            <person name="Javaid M."/>
            <person name="Jayaseelan J.C."/>
            <person name="Jiang H."/>
            <person name="Joshi V."/>
            <person name="Korchina V."/>
            <person name="Kovar C."/>
            <person name="Lara F."/>
            <person name="Lee S."/>
            <person name="Liu Y."/>
            <person name="Mata R."/>
            <person name="Mathew T."/>
            <person name="Munidasa M."/>
            <person name="Muzny D."/>
            <person name="Nazareth L."/>
            <person name="Ngo R."/>
            <person name="Nguyen L."/>
            <person name="Nguyen N."/>
            <person name="Okwuonu G."/>
            <person name="Ongeri F."/>
            <person name="Palculict T."/>
            <person name="Patil S."/>
            <person name="Petrosino J."/>
            <person name="Pham C."/>
            <person name="Pham P."/>
            <person name="Pu L.-L."/>
            <person name="Qin X."/>
            <person name="Qu J."/>
            <person name="Reid J."/>
            <person name="Ross M."/>
            <person name="Ruth R."/>
            <person name="Saada N."/>
            <person name="San Lucas F."/>
            <person name="Santibanez J."/>
            <person name="Shang Y."/>
            <person name="Simmons D."/>
            <person name="Song X.-Z."/>
            <person name="Tang L.-Y."/>
            <person name="Thornton R."/>
            <person name="Warren J."/>
            <person name="Weissenberger G."/>
            <person name="Wilczek-Boney K."/>
            <person name="Worley K."/>
            <person name="Youmans B."/>
            <person name="Zhang J."/>
            <person name="Zhang L."/>
            <person name="Zhao Z."/>
            <person name="Zhou C."/>
            <person name="Zhu D."/>
            <person name="Zhu Y."/>
        </authorList>
    </citation>
    <scope>NUCLEOTIDE SEQUENCE [LARGE SCALE GENOMIC DNA]</scope>
    <source>
        <strain evidence="1 2">F0333</strain>
    </source>
</reference>
<dbReference type="EC" id="2.4.1.-" evidence="1"/>
<dbReference type="InterPro" id="IPR007739">
    <property type="entry name" value="RgpF"/>
</dbReference>
<protein>
    <submittedName>
        <fullName evidence="1">Rhamnan synthesis protein F</fullName>
        <ecNumber evidence="1">2.4.1.-</ecNumber>
    </submittedName>
</protein>
<gene>
    <name evidence="1" type="primary">rgpF2</name>
    <name evidence="1" type="ORF">HMPREF9004_0317</name>
</gene>
<dbReference type="AlphaFoldDB" id="N6X6H3"/>
<dbReference type="HOGENOM" id="CLU_025374_0_0_11"/>
<dbReference type="eggNOG" id="COG3754">
    <property type="taxonomic scope" value="Bacteria"/>
</dbReference>
<evidence type="ECO:0000313" key="1">
    <source>
        <dbReference type="EMBL" id="ENO18982.1"/>
    </source>
</evidence>
<dbReference type="Pfam" id="PF05045">
    <property type="entry name" value="RgpF"/>
    <property type="match status" value="1"/>
</dbReference>
<accession>N6X6H3</accession>
<dbReference type="EMBL" id="AQHZ01000005">
    <property type="protein sequence ID" value="ENO18982.1"/>
    <property type="molecule type" value="Genomic_DNA"/>
</dbReference>
<dbReference type="PATRIC" id="fig|888050.3.peg.310"/>
<dbReference type="Proteomes" id="UP000013015">
    <property type="component" value="Unassembled WGS sequence"/>
</dbReference>
<comment type="caution">
    <text evidence="1">The sequence shown here is derived from an EMBL/GenBank/DDBJ whole genome shotgun (WGS) entry which is preliminary data.</text>
</comment>
<dbReference type="RefSeq" id="WP_005962014.1">
    <property type="nucleotide sequence ID" value="NZ_CP040505.1"/>
</dbReference>
<name>N6X6H3_9ACTO</name>
<keyword evidence="1" id="KW-0808">Transferase</keyword>
<evidence type="ECO:0000313" key="2">
    <source>
        <dbReference type="Proteomes" id="UP000013015"/>
    </source>
</evidence>
<keyword evidence="2" id="KW-1185">Reference proteome</keyword>
<dbReference type="STRING" id="888050.HMPREF9004_0317"/>
<proteinExistence type="predicted"/>
<dbReference type="GO" id="GO:0016757">
    <property type="term" value="F:glycosyltransferase activity"/>
    <property type="evidence" value="ECO:0007669"/>
    <property type="project" value="UniProtKB-KW"/>
</dbReference>